<feature type="region of interest" description="Disordered" evidence="1">
    <location>
        <begin position="1"/>
        <end position="70"/>
    </location>
</feature>
<comment type="caution">
    <text evidence="2">The sequence shown here is derived from an EMBL/GenBank/DDBJ whole genome shotgun (WGS) entry which is preliminary data.</text>
</comment>
<sequence>MMRYSQSSSTADCKSINSSTSFHLSSTPIQPRVHRKPVASNPIYSLYQEKPTQKTPPSPPVTNPDSSKKTVLKHASIQVPLSVDMNCSHDITDTHGPEQSVLCSEMAMPNSVDYSVRSRRHSCSATYHINYTTLKQTSNNDSESIASSKENTLSISSALSTPSSKRTTNFWYPRTESQTEPLEPLKRGLSKKLRGLLQPHRTQIEEGGSKEQYYQDFISSLKRCQTPESADDDCSPLEILNQTHKASDTFQFNESDLAQVDSYASTVQQRGPLLTPAILSQKFLTRPYKRELFKLRALFIWVTQNIRPEYHQKRNDLILLQKQKDIMASQPPMTPHKTSNFRQRFSKMTQYDVDAAPVEEIRLDAMRILEEEAKSLTAAVHALSKCMSESADQVLQQRSCKSAFGMAHLFVEMVLAAGFDDAQVIYGYLKGYY</sequence>
<dbReference type="GO" id="GO:0140278">
    <property type="term" value="P:mitotic division septum assembly"/>
    <property type="evidence" value="ECO:0007669"/>
    <property type="project" value="TreeGrafter"/>
</dbReference>
<feature type="compositionally biased region" description="Polar residues" evidence="1">
    <location>
        <begin position="165"/>
        <end position="180"/>
    </location>
</feature>
<feature type="compositionally biased region" description="Polar residues" evidence="1">
    <location>
        <begin position="137"/>
        <end position="151"/>
    </location>
</feature>
<keyword evidence="3" id="KW-1185">Reference proteome</keyword>
<protein>
    <submittedName>
        <fullName evidence="2">Uncharacterized protein</fullName>
    </submittedName>
</protein>
<proteinExistence type="predicted"/>
<organism evidence="2 3">
    <name type="scientific">Choanephora cucurbitarum</name>
    <dbReference type="NCBI Taxonomy" id="101091"/>
    <lineage>
        <taxon>Eukaryota</taxon>
        <taxon>Fungi</taxon>
        <taxon>Fungi incertae sedis</taxon>
        <taxon>Mucoromycota</taxon>
        <taxon>Mucoromycotina</taxon>
        <taxon>Mucoromycetes</taxon>
        <taxon>Mucorales</taxon>
        <taxon>Mucorineae</taxon>
        <taxon>Choanephoraceae</taxon>
        <taxon>Choanephoroideae</taxon>
        <taxon>Choanephora</taxon>
    </lineage>
</organism>
<dbReference type="Proteomes" id="UP000093000">
    <property type="component" value="Unassembled WGS sequence"/>
</dbReference>
<dbReference type="AlphaFoldDB" id="A0A1C7NF62"/>
<dbReference type="PANTHER" id="PTHR46333">
    <property type="entry name" value="CYTOKINESIS PROTEIN 3"/>
    <property type="match status" value="1"/>
</dbReference>
<dbReference type="EMBL" id="LUGH01000226">
    <property type="protein sequence ID" value="OBZ87389.1"/>
    <property type="molecule type" value="Genomic_DNA"/>
</dbReference>
<accession>A0A1C7NF62</accession>
<dbReference type="OrthoDB" id="2289849at2759"/>
<feature type="region of interest" description="Disordered" evidence="1">
    <location>
        <begin position="137"/>
        <end position="185"/>
    </location>
</feature>
<evidence type="ECO:0000256" key="1">
    <source>
        <dbReference type="SAM" id="MobiDB-lite"/>
    </source>
</evidence>
<feature type="compositionally biased region" description="Polar residues" evidence="1">
    <location>
        <begin position="1"/>
        <end position="29"/>
    </location>
</feature>
<dbReference type="PANTHER" id="PTHR46333:SF2">
    <property type="entry name" value="CYTOKINESIS PROTEIN 3"/>
    <property type="match status" value="1"/>
</dbReference>
<feature type="compositionally biased region" description="Low complexity" evidence="1">
    <location>
        <begin position="152"/>
        <end position="164"/>
    </location>
</feature>
<dbReference type="GO" id="GO:0110085">
    <property type="term" value="C:mitotic actomyosin contractile ring"/>
    <property type="evidence" value="ECO:0007669"/>
    <property type="project" value="TreeGrafter"/>
</dbReference>
<name>A0A1C7NF62_9FUNG</name>
<evidence type="ECO:0000313" key="3">
    <source>
        <dbReference type="Proteomes" id="UP000093000"/>
    </source>
</evidence>
<dbReference type="InParanoid" id="A0A1C7NF62"/>
<reference evidence="2 3" key="1">
    <citation type="submission" date="2016-03" db="EMBL/GenBank/DDBJ databases">
        <title>Choanephora cucurbitarum.</title>
        <authorList>
            <person name="Min B."/>
            <person name="Park H."/>
            <person name="Park J.-H."/>
            <person name="Shin H.-D."/>
            <person name="Choi I.-G."/>
        </authorList>
    </citation>
    <scope>NUCLEOTIDE SEQUENCE [LARGE SCALE GENOMIC DNA]</scope>
    <source>
        <strain evidence="2 3">KUS-F28377</strain>
    </source>
</reference>
<dbReference type="InterPro" id="IPR052557">
    <property type="entry name" value="CAP/Cytokinesis_protein"/>
</dbReference>
<evidence type="ECO:0000313" key="2">
    <source>
        <dbReference type="EMBL" id="OBZ87389.1"/>
    </source>
</evidence>
<gene>
    <name evidence="2" type="ORF">A0J61_04552</name>
</gene>
<dbReference type="STRING" id="101091.A0A1C7NF62"/>